<evidence type="ECO:0000313" key="2">
    <source>
        <dbReference type="EMBL" id="GAA4733158.1"/>
    </source>
</evidence>
<dbReference type="Gene3D" id="3.90.950.20">
    <property type="entry name" value="CinA-like"/>
    <property type="match status" value="1"/>
</dbReference>
<dbReference type="NCBIfam" id="TIGR00199">
    <property type="entry name" value="PncC_domain"/>
    <property type="match status" value="1"/>
</dbReference>
<dbReference type="InterPro" id="IPR036653">
    <property type="entry name" value="CinA-like_C"/>
</dbReference>
<sequence>MTSPPAREPAAAESPHDAAERTLSALRAAALTVASAESLTGGLVTATLTDVPGASAVVRGGVISYATDLKEQVLGVDAQLLADGGAVQADVARQMAVGVCRLCSSDLGVATTGVAGPEAQDGHAVGTVFVAVARRGQAPEQVEVRPLVLLGDRQQIRRQTVAAALGLLTEVVADVVAETGAAAGDVAVDETGVSTVAGTVAGTGAGGTTGAEDSGSDAG</sequence>
<dbReference type="SUPFAM" id="SSF142433">
    <property type="entry name" value="CinA-like"/>
    <property type="match status" value="1"/>
</dbReference>
<dbReference type="RefSeq" id="WP_345505215.1">
    <property type="nucleotide sequence ID" value="NZ_BAABLO010000013.1"/>
</dbReference>
<organism evidence="2 3">
    <name type="scientific">Pedococcus ginsenosidimutans</name>
    <dbReference type="NCBI Taxonomy" id="490570"/>
    <lineage>
        <taxon>Bacteria</taxon>
        <taxon>Bacillati</taxon>
        <taxon>Actinomycetota</taxon>
        <taxon>Actinomycetes</taxon>
        <taxon>Micrococcales</taxon>
        <taxon>Intrasporangiaceae</taxon>
        <taxon>Pedococcus</taxon>
    </lineage>
</organism>
<accession>A0ABP8YR74</accession>
<gene>
    <name evidence="2" type="ORF">GCM10025782_35640</name>
</gene>
<proteinExistence type="predicted"/>
<keyword evidence="3" id="KW-1185">Reference proteome</keyword>
<dbReference type="InterPro" id="IPR008136">
    <property type="entry name" value="CinA_C"/>
</dbReference>
<comment type="caution">
    <text evidence="2">The sequence shown here is derived from an EMBL/GenBank/DDBJ whole genome shotgun (WGS) entry which is preliminary data.</text>
</comment>
<dbReference type="Pfam" id="PF02464">
    <property type="entry name" value="CinA"/>
    <property type="match status" value="1"/>
</dbReference>
<dbReference type="Proteomes" id="UP001500556">
    <property type="component" value="Unassembled WGS sequence"/>
</dbReference>
<dbReference type="EMBL" id="BAABLO010000013">
    <property type="protein sequence ID" value="GAA4733158.1"/>
    <property type="molecule type" value="Genomic_DNA"/>
</dbReference>
<evidence type="ECO:0000313" key="3">
    <source>
        <dbReference type="Proteomes" id="UP001500556"/>
    </source>
</evidence>
<reference evidence="3" key="1">
    <citation type="journal article" date="2019" name="Int. J. Syst. Evol. Microbiol.">
        <title>The Global Catalogue of Microorganisms (GCM) 10K type strain sequencing project: providing services to taxonomists for standard genome sequencing and annotation.</title>
        <authorList>
            <consortium name="The Broad Institute Genomics Platform"/>
            <consortium name="The Broad Institute Genome Sequencing Center for Infectious Disease"/>
            <person name="Wu L."/>
            <person name="Ma J."/>
        </authorList>
    </citation>
    <scope>NUCLEOTIDE SEQUENCE [LARGE SCALE GENOMIC DNA]</scope>
    <source>
        <strain evidence="3">JCM 18961</strain>
    </source>
</reference>
<feature type="domain" description="CinA C-terminal" evidence="1">
    <location>
        <begin position="18"/>
        <end position="171"/>
    </location>
</feature>
<protein>
    <recommendedName>
        <fullName evidence="1">CinA C-terminal domain-containing protein</fullName>
    </recommendedName>
</protein>
<name>A0ABP8YR74_9MICO</name>
<evidence type="ECO:0000259" key="1">
    <source>
        <dbReference type="Pfam" id="PF02464"/>
    </source>
</evidence>